<dbReference type="InterPro" id="IPR006912">
    <property type="entry name" value="Harbinger_derived_prot"/>
</dbReference>
<dbReference type="PANTHER" id="PTHR47150:SF5">
    <property type="entry name" value="OS07G0546750 PROTEIN"/>
    <property type="match status" value="1"/>
</dbReference>
<evidence type="ECO:0000313" key="1">
    <source>
        <dbReference type="EnsemblPlants" id="Bo00934s070.1"/>
    </source>
</evidence>
<reference evidence="1" key="1">
    <citation type="journal article" date="2014" name="Genome Biol.">
        <title>Transcriptome and methylome profiling reveals relics of genome dominance in the mesopolyploid Brassica oleracea.</title>
        <authorList>
            <person name="Parkin I.A."/>
            <person name="Koh C."/>
            <person name="Tang H."/>
            <person name="Robinson S.J."/>
            <person name="Kagale S."/>
            <person name="Clarke W.E."/>
            <person name="Town C.D."/>
            <person name="Nixon J."/>
            <person name="Krishnakumar V."/>
            <person name="Bidwell S.L."/>
            <person name="Denoeud F."/>
            <person name="Belcram H."/>
            <person name="Links M.G."/>
            <person name="Just J."/>
            <person name="Clarke C."/>
            <person name="Bender T."/>
            <person name="Huebert T."/>
            <person name="Mason A.S."/>
            <person name="Pires J.C."/>
            <person name="Barker G."/>
            <person name="Moore J."/>
            <person name="Walley P.G."/>
            <person name="Manoli S."/>
            <person name="Batley J."/>
            <person name="Edwards D."/>
            <person name="Nelson M.N."/>
            <person name="Wang X."/>
            <person name="Paterson A.H."/>
            <person name="King G."/>
            <person name="Bancroft I."/>
            <person name="Chalhoub B."/>
            <person name="Sharpe A.G."/>
        </authorList>
    </citation>
    <scope>NUCLEOTIDE SEQUENCE [LARGE SCALE GENOMIC DNA]</scope>
    <source>
        <strain evidence="1">cv. TO1000</strain>
    </source>
</reference>
<proteinExistence type="predicted"/>
<keyword evidence="2" id="KW-1185">Reference proteome</keyword>
<dbReference type="AlphaFoldDB" id="A0A0D2ZSD3"/>
<dbReference type="Pfam" id="PF04827">
    <property type="entry name" value="Plant_tran"/>
    <property type="match status" value="1"/>
</dbReference>
<sequence length="150" mass="17598">MIVRFSSNSCLLCCIQSITLPQSLKQELFAKVQEAARKDVERDFGVLQARFAIVKNPVRTLDKEKIGKIMRACIILHNMIVENERDGYILYDAEEFEEGDVTRSSEVETERPTNMNNLFSNRNDFRDRHMHERLKNDLIENIWNKFGDED</sequence>
<reference evidence="1" key="2">
    <citation type="submission" date="2015-06" db="UniProtKB">
        <authorList>
            <consortium name="EnsemblPlants"/>
        </authorList>
    </citation>
    <scope>IDENTIFICATION</scope>
</reference>
<dbReference type="Gramene" id="Bo00934s070.1">
    <property type="protein sequence ID" value="Bo00934s070.1"/>
    <property type="gene ID" value="Bo00934s070"/>
</dbReference>
<organism evidence="1 2">
    <name type="scientific">Brassica oleracea var. oleracea</name>
    <dbReference type="NCBI Taxonomy" id="109376"/>
    <lineage>
        <taxon>Eukaryota</taxon>
        <taxon>Viridiplantae</taxon>
        <taxon>Streptophyta</taxon>
        <taxon>Embryophyta</taxon>
        <taxon>Tracheophyta</taxon>
        <taxon>Spermatophyta</taxon>
        <taxon>Magnoliopsida</taxon>
        <taxon>eudicotyledons</taxon>
        <taxon>Gunneridae</taxon>
        <taxon>Pentapetalae</taxon>
        <taxon>rosids</taxon>
        <taxon>malvids</taxon>
        <taxon>Brassicales</taxon>
        <taxon>Brassicaceae</taxon>
        <taxon>Brassiceae</taxon>
        <taxon>Brassica</taxon>
    </lineage>
</organism>
<evidence type="ECO:0000313" key="2">
    <source>
        <dbReference type="Proteomes" id="UP000032141"/>
    </source>
</evidence>
<evidence type="ECO:0008006" key="3">
    <source>
        <dbReference type="Google" id="ProtNLM"/>
    </source>
</evidence>
<dbReference type="PANTHER" id="PTHR47150">
    <property type="entry name" value="OS12G0169200 PROTEIN"/>
    <property type="match status" value="1"/>
</dbReference>
<protein>
    <recommendedName>
        <fullName evidence="3">DDE Tnp4 domain-containing protein</fullName>
    </recommendedName>
</protein>
<accession>A0A0D2ZSD3</accession>
<dbReference type="STRING" id="109376.A0A0D2ZSD3"/>
<name>A0A0D2ZSD3_BRAOL</name>
<dbReference type="Proteomes" id="UP000032141">
    <property type="component" value="Unassembled WGS sequence"/>
</dbReference>
<dbReference type="EnsemblPlants" id="Bo00934s070.1">
    <property type="protein sequence ID" value="Bo00934s070.1"/>
    <property type="gene ID" value="Bo00934s070"/>
</dbReference>
<dbReference type="HOGENOM" id="CLU_012390_2_4_1"/>